<dbReference type="EMBL" id="RQXV01000005">
    <property type="protein sequence ID" value="RRC99329.1"/>
    <property type="molecule type" value="Genomic_DNA"/>
</dbReference>
<feature type="transmembrane region" description="Helical" evidence="1">
    <location>
        <begin position="134"/>
        <end position="158"/>
    </location>
</feature>
<dbReference type="PANTHER" id="PTHR43044:SF1">
    <property type="entry name" value="QUINOL:CYTOCHROME C OXIDOREDUCTASE QUINONE-BINDING SUBUNIT 2"/>
    <property type="match status" value="1"/>
</dbReference>
<dbReference type="PANTHER" id="PTHR43044">
    <property type="match status" value="1"/>
</dbReference>
<reference evidence="2 3" key="1">
    <citation type="submission" date="2018-11" db="EMBL/GenBank/DDBJ databases">
        <title>The draft genome sequence of Amphritea balenae JAMM 1525T.</title>
        <authorList>
            <person name="Fang Z."/>
            <person name="Zhang Y."/>
            <person name="Han X."/>
        </authorList>
    </citation>
    <scope>NUCLEOTIDE SEQUENCE [LARGE SCALE GENOMIC DNA]</scope>
    <source>
        <strain evidence="2 3">JAMM 1525</strain>
    </source>
</reference>
<feature type="transmembrane region" description="Helical" evidence="1">
    <location>
        <begin position="388"/>
        <end position="409"/>
    </location>
</feature>
<organism evidence="2 3">
    <name type="scientific">Amphritea balenae</name>
    <dbReference type="NCBI Taxonomy" id="452629"/>
    <lineage>
        <taxon>Bacteria</taxon>
        <taxon>Pseudomonadati</taxon>
        <taxon>Pseudomonadota</taxon>
        <taxon>Gammaproteobacteria</taxon>
        <taxon>Oceanospirillales</taxon>
        <taxon>Oceanospirillaceae</taxon>
        <taxon>Amphritea</taxon>
    </lineage>
</organism>
<keyword evidence="3" id="KW-1185">Reference proteome</keyword>
<evidence type="ECO:0000313" key="3">
    <source>
        <dbReference type="Proteomes" id="UP000267535"/>
    </source>
</evidence>
<name>A0A3P1SQK0_9GAMM</name>
<comment type="caution">
    <text evidence="2">The sequence shown here is derived from an EMBL/GenBank/DDBJ whole genome shotgun (WGS) entry which is preliminary data.</text>
</comment>
<feature type="transmembrane region" description="Helical" evidence="1">
    <location>
        <begin position="198"/>
        <end position="219"/>
    </location>
</feature>
<feature type="transmembrane region" description="Helical" evidence="1">
    <location>
        <begin position="280"/>
        <end position="303"/>
    </location>
</feature>
<keyword evidence="1" id="KW-0812">Transmembrane</keyword>
<evidence type="ECO:0000256" key="1">
    <source>
        <dbReference type="SAM" id="Phobius"/>
    </source>
</evidence>
<dbReference type="Proteomes" id="UP000267535">
    <property type="component" value="Unassembled WGS sequence"/>
</dbReference>
<feature type="transmembrane region" description="Helical" evidence="1">
    <location>
        <begin position="55"/>
        <end position="76"/>
    </location>
</feature>
<evidence type="ECO:0000313" key="2">
    <source>
        <dbReference type="EMBL" id="RRC99329.1"/>
    </source>
</evidence>
<evidence type="ECO:0008006" key="4">
    <source>
        <dbReference type="Google" id="ProtNLM"/>
    </source>
</evidence>
<dbReference type="RefSeq" id="WP_124926167.1">
    <property type="nucleotide sequence ID" value="NZ_BMOH01000004.1"/>
</dbReference>
<gene>
    <name evidence="2" type="ORF">EHS89_10830</name>
</gene>
<dbReference type="OrthoDB" id="9806499at2"/>
<keyword evidence="1" id="KW-1133">Transmembrane helix</keyword>
<feature type="transmembrane region" description="Helical" evidence="1">
    <location>
        <begin position="88"/>
        <end position="114"/>
    </location>
</feature>
<feature type="transmembrane region" description="Helical" evidence="1">
    <location>
        <begin position="239"/>
        <end position="259"/>
    </location>
</feature>
<accession>A0A3P1SQK0</accession>
<sequence>MNGTEDTEYRSTGGVHHLGALHLRVAAVLAGLFLIGLAAFVFAPGKGSDGAGWGIFTINLLFLMGVTQAGVAFAAIMRLAKAEWSKVFYRLAEATTLAFLPFAIAGFLAIYGFGREDLFYWLSSSAPHHPWLSAPLLLSRNLGALLVFYGVSTLYFLLARLPDLHNQATEIDPYGNNWLCQKLRSFHIGRDPMRLQRYLYGLSPVVLIAFVVANTLIAWDFGMMIVPHWHSTALPIFYWVENLYAGMALLVILAALLSLKIQGGFVIDRSAIVPSLKSMGIMLTGFTLLWLYIFWSQFFVIWFGDLPHETQPLWQQMYGHYSLLFWIMMSCAFFIPFGTLIFARFKTSLRAMVSIALIINAGIWLNKYLLVMPVLSTRHWPFTSLEEFALTVGLLSGFLCALLFIFRAFPIVAQREQDKIR</sequence>
<feature type="transmembrane region" description="Helical" evidence="1">
    <location>
        <begin position="323"/>
        <end position="343"/>
    </location>
</feature>
<dbReference type="AlphaFoldDB" id="A0A3P1SQK0"/>
<protein>
    <recommendedName>
        <fullName evidence="4">Molybdopterin oxidoreductase</fullName>
    </recommendedName>
</protein>
<keyword evidence="1" id="KW-0472">Membrane</keyword>
<proteinExistence type="predicted"/>
<feature type="transmembrane region" description="Helical" evidence="1">
    <location>
        <begin position="21"/>
        <end position="43"/>
    </location>
</feature>
<feature type="transmembrane region" description="Helical" evidence="1">
    <location>
        <begin position="355"/>
        <end position="376"/>
    </location>
</feature>